<accession>A0A0C9UNK9</accession>
<dbReference type="Proteomes" id="UP000054279">
    <property type="component" value="Unassembled WGS sequence"/>
</dbReference>
<dbReference type="EMBL" id="KN837116">
    <property type="protein sequence ID" value="KIJ44608.1"/>
    <property type="molecule type" value="Genomic_DNA"/>
</dbReference>
<reference evidence="2 3" key="1">
    <citation type="submission" date="2014-06" db="EMBL/GenBank/DDBJ databases">
        <title>Evolutionary Origins and Diversification of the Mycorrhizal Mutualists.</title>
        <authorList>
            <consortium name="DOE Joint Genome Institute"/>
            <consortium name="Mycorrhizal Genomics Consortium"/>
            <person name="Kohler A."/>
            <person name="Kuo A."/>
            <person name="Nagy L.G."/>
            <person name="Floudas D."/>
            <person name="Copeland A."/>
            <person name="Barry K.W."/>
            <person name="Cichocki N."/>
            <person name="Veneault-Fourrey C."/>
            <person name="LaButti K."/>
            <person name="Lindquist E.A."/>
            <person name="Lipzen A."/>
            <person name="Lundell T."/>
            <person name="Morin E."/>
            <person name="Murat C."/>
            <person name="Riley R."/>
            <person name="Ohm R."/>
            <person name="Sun H."/>
            <person name="Tunlid A."/>
            <person name="Henrissat B."/>
            <person name="Grigoriev I.V."/>
            <person name="Hibbett D.S."/>
            <person name="Martin F."/>
        </authorList>
    </citation>
    <scope>NUCLEOTIDE SEQUENCE [LARGE SCALE GENOMIC DNA]</scope>
    <source>
        <strain evidence="2 3">SS14</strain>
    </source>
</reference>
<feature type="compositionally biased region" description="Polar residues" evidence="1">
    <location>
        <begin position="1"/>
        <end position="11"/>
    </location>
</feature>
<gene>
    <name evidence="2" type="ORF">M422DRAFT_30302</name>
</gene>
<organism evidence="2 3">
    <name type="scientific">Sphaerobolus stellatus (strain SS14)</name>
    <dbReference type="NCBI Taxonomy" id="990650"/>
    <lineage>
        <taxon>Eukaryota</taxon>
        <taxon>Fungi</taxon>
        <taxon>Dikarya</taxon>
        <taxon>Basidiomycota</taxon>
        <taxon>Agaricomycotina</taxon>
        <taxon>Agaricomycetes</taxon>
        <taxon>Phallomycetidae</taxon>
        <taxon>Geastrales</taxon>
        <taxon>Sphaerobolaceae</taxon>
        <taxon>Sphaerobolus</taxon>
    </lineage>
</organism>
<dbReference type="AlphaFoldDB" id="A0A0C9UNK9"/>
<protein>
    <submittedName>
        <fullName evidence="2">Uncharacterized protein</fullName>
    </submittedName>
</protein>
<keyword evidence="3" id="KW-1185">Reference proteome</keyword>
<sequence>MSTHSRASSVGHTGPVILLGAPQSDTASTSDPSESSGSRTTRSRTLRRHSRSRSRSRSSYNPGNGHQHDVRVVKYVLPQPASGMDCYAISPVPTSYDDALRDAIAVLGFYRPQMTVDNTILRLREYLNTDVWAWADIAPNHWNEIVTPNLEIGLFSKERLPTLIESEFLHGNVILTYGHSHLGATKWTEVPRHKKPYMSRPKSYEEANALALKCFAHHWRLFGDALKELHDKKKKRFVYCCFWCRAGETKVSTEAWLAMPEEAYQNADIWRAHVAVPGAILGVMLQ</sequence>
<feature type="non-terminal residue" evidence="2">
    <location>
        <position position="1"/>
    </location>
</feature>
<feature type="compositionally biased region" description="Polar residues" evidence="1">
    <location>
        <begin position="23"/>
        <end position="32"/>
    </location>
</feature>
<proteinExistence type="predicted"/>
<feature type="region of interest" description="Disordered" evidence="1">
    <location>
        <begin position="1"/>
        <end position="71"/>
    </location>
</feature>
<evidence type="ECO:0000256" key="1">
    <source>
        <dbReference type="SAM" id="MobiDB-lite"/>
    </source>
</evidence>
<evidence type="ECO:0000313" key="3">
    <source>
        <dbReference type="Proteomes" id="UP000054279"/>
    </source>
</evidence>
<dbReference type="HOGENOM" id="CLU_080793_0_0_1"/>
<dbReference type="OrthoDB" id="3063824at2759"/>
<name>A0A0C9UNK9_SPHS4</name>
<feature type="compositionally biased region" description="Basic residues" evidence="1">
    <location>
        <begin position="41"/>
        <end position="56"/>
    </location>
</feature>
<evidence type="ECO:0000313" key="2">
    <source>
        <dbReference type="EMBL" id="KIJ44608.1"/>
    </source>
</evidence>